<dbReference type="OrthoDB" id="2014905at2759"/>
<dbReference type="GO" id="GO:0005762">
    <property type="term" value="C:mitochondrial large ribosomal subunit"/>
    <property type="evidence" value="ECO:0007669"/>
    <property type="project" value="TreeGrafter"/>
</dbReference>
<dbReference type="EMBL" id="SWFS01000267">
    <property type="protein sequence ID" value="KAA8911946.1"/>
    <property type="molecule type" value="Genomic_DNA"/>
</dbReference>
<evidence type="ECO:0000256" key="7">
    <source>
        <dbReference type="ARBA" id="ARBA00039935"/>
    </source>
</evidence>
<keyword evidence="5" id="KW-0496">Mitochondrion</keyword>
<name>A0A642V9E0_9ASCO</name>
<dbReference type="GO" id="GO:0006412">
    <property type="term" value="P:translation"/>
    <property type="evidence" value="ECO:0007669"/>
    <property type="project" value="InterPro"/>
</dbReference>
<dbReference type="VEuPathDB" id="FungiDB:TRICI_003632"/>
<feature type="region of interest" description="Disordered" evidence="8">
    <location>
        <begin position="152"/>
        <end position="175"/>
    </location>
</feature>
<dbReference type="AlphaFoldDB" id="A0A642V9E0"/>
<dbReference type="Pfam" id="PF01783">
    <property type="entry name" value="Ribosomal_L32p"/>
    <property type="match status" value="1"/>
</dbReference>
<dbReference type="Proteomes" id="UP000761534">
    <property type="component" value="Unassembled WGS sequence"/>
</dbReference>
<evidence type="ECO:0000256" key="1">
    <source>
        <dbReference type="ARBA" id="ARBA00004173"/>
    </source>
</evidence>
<dbReference type="InterPro" id="IPR011332">
    <property type="entry name" value="Ribosomal_zn-bd"/>
</dbReference>
<comment type="similarity">
    <text evidence="2">Belongs to the bacterial ribosomal protein bL32 family.</text>
</comment>
<reference evidence="9" key="1">
    <citation type="journal article" date="2019" name="G3 (Bethesda)">
        <title>Genome Assemblies of Two Rare Opportunistic Yeast Pathogens: Diutina rugosa (syn. Candida rugosa) and Trichomonascus ciferrii (syn. Candida ciferrii).</title>
        <authorList>
            <person name="Mixao V."/>
            <person name="Saus E."/>
            <person name="Hansen A.P."/>
            <person name="Lass-Florl C."/>
            <person name="Gabaldon T."/>
        </authorList>
    </citation>
    <scope>NUCLEOTIDE SEQUENCE</scope>
    <source>
        <strain evidence="9">CBS 4856</strain>
    </source>
</reference>
<dbReference type="PANTHER" id="PTHR21026:SF2">
    <property type="entry name" value="LARGE RIBOSOMAL SUBUNIT PROTEIN BL32M"/>
    <property type="match status" value="1"/>
</dbReference>
<keyword evidence="3" id="KW-0809">Transit peptide</keyword>
<evidence type="ECO:0000256" key="4">
    <source>
        <dbReference type="ARBA" id="ARBA00022980"/>
    </source>
</evidence>
<accession>A0A642V9E0</accession>
<protein>
    <recommendedName>
        <fullName evidence="7">Large ribosomal subunit protein bL32m</fullName>
    </recommendedName>
</protein>
<dbReference type="SUPFAM" id="SSF57829">
    <property type="entry name" value="Zn-binding ribosomal proteins"/>
    <property type="match status" value="1"/>
</dbReference>
<keyword evidence="6" id="KW-0687">Ribonucleoprotein</keyword>
<dbReference type="PANTHER" id="PTHR21026">
    <property type="entry name" value="39S RIBOSOMAL PROTEIN L32, MITOCHONDRIAL"/>
    <property type="match status" value="1"/>
</dbReference>
<organism evidence="9 10">
    <name type="scientific">Trichomonascus ciferrii</name>
    <dbReference type="NCBI Taxonomy" id="44093"/>
    <lineage>
        <taxon>Eukaryota</taxon>
        <taxon>Fungi</taxon>
        <taxon>Dikarya</taxon>
        <taxon>Ascomycota</taxon>
        <taxon>Saccharomycotina</taxon>
        <taxon>Dipodascomycetes</taxon>
        <taxon>Dipodascales</taxon>
        <taxon>Trichomonascaceae</taxon>
        <taxon>Trichomonascus</taxon>
        <taxon>Trichomonascus ciferrii complex</taxon>
    </lineage>
</organism>
<feature type="region of interest" description="Disordered" evidence="8">
    <location>
        <begin position="40"/>
        <end position="64"/>
    </location>
</feature>
<gene>
    <name evidence="9" type="ORF">TRICI_003632</name>
</gene>
<evidence type="ECO:0000256" key="5">
    <source>
        <dbReference type="ARBA" id="ARBA00023128"/>
    </source>
</evidence>
<proteinExistence type="inferred from homology"/>
<evidence type="ECO:0000256" key="6">
    <source>
        <dbReference type="ARBA" id="ARBA00023274"/>
    </source>
</evidence>
<evidence type="ECO:0000313" key="9">
    <source>
        <dbReference type="EMBL" id="KAA8911946.1"/>
    </source>
</evidence>
<keyword evidence="4" id="KW-0689">Ribosomal protein</keyword>
<evidence type="ECO:0000256" key="8">
    <source>
        <dbReference type="SAM" id="MobiDB-lite"/>
    </source>
</evidence>
<dbReference type="InterPro" id="IPR051991">
    <property type="entry name" value="Mitoribosomal_protein_bL32"/>
</dbReference>
<comment type="subcellular location">
    <subcellularLocation>
        <location evidence="1">Mitochondrion</location>
    </subcellularLocation>
</comment>
<evidence type="ECO:0000256" key="3">
    <source>
        <dbReference type="ARBA" id="ARBA00022946"/>
    </source>
</evidence>
<evidence type="ECO:0000313" key="10">
    <source>
        <dbReference type="Proteomes" id="UP000761534"/>
    </source>
</evidence>
<sequence>MSVSSSVSGLLPRLGEALGRVLPPIGGGISIRLPLPTGKDDGLVNAVPKKKTSHRKKRQRQLAGKKQIHPLNNLNRCPSCGNYKRAHTLCMHCVSQIQRLWRQRDQQEAEAKRDPGSVYNEDQLDEVDKRILYPGKHESDYEKKLKERHEYILSRPRTLPVNRTPKAPKVTRPRE</sequence>
<feature type="compositionally biased region" description="Basic residues" evidence="8">
    <location>
        <begin position="48"/>
        <end position="60"/>
    </location>
</feature>
<evidence type="ECO:0000256" key="2">
    <source>
        <dbReference type="ARBA" id="ARBA00008560"/>
    </source>
</evidence>
<comment type="caution">
    <text evidence="9">The sequence shown here is derived from an EMBL/GenBank/DDBJ whole genome shotgun (WGS) entry which is preliminary data.</text>
</comment>
<keyword evidence="10" id="KW-1185">Reference proteome</keyword>
<dbReference type="GO" id="GO:0003735">
    <property type="term" value="F:structural constituent of ribosome"/>
    <property type="evidence" value="ECO:0007669"/>
    <property type="project" value="InterPro"/>
</dbReference>
<dbReference type="InterPro" id="IPR002677">
    <property type="entry name" value="Ribosomal_bL32"/>
</dbReference>
<dbReference type="NCBIfam" id="TIGR01031">
    <property type="entry name" value="rpmF_bact"/>
    <property type="match status" value="1"/>
</dbReference>